<evidence type="ECO:0000313" key="3">
    <source>
        <dbReference type="Proteomes" id="UP000823772"/>
    </source>
</evidence>
<dbReference type="PROSITE" id="PS51257">
    <property type="entry name" value="PROKAR_LIPOPROTEIN"/>
    <property type="match status" value="1"/>
</dbReference>
<dbReference type="EMBL" id="JADILY010000162">
    <property type="protein sequence ID" value="MBO8482417.1"/>
    <property type="molecule type" value="Genomic_DNA"/>
</dbReference>
<feature type="chain" id="PRO_5039468071" description="Lipoprotein" evidence="1">
    <location>
        <begin position="20"/>
        <end position="129"/>
    </location>
</feature>
<sequence>MKRFTLFGAVLTAAVAVLAGCNPVENPTPKFSSGMDGDLRVPAGESKGEINYVLENAAEDGFVEAKSNLDGEEIWITDFDYSQDGTVAFNIAANGEEQEREAVVNPHLFIFGWKRPELRRKSDTGCKGR</sequence>
<gene>
    <name evidence="2" type="ORF">IAC87_07750</name>
</gene>
<dbReference type="AlphaFoldDB" id="A0A9D9NQU1"/>
<evidence type="ECO:0008006" key="4">
    <source>
        <dbReference type="Google" id="ProtNLM"/>
    </source>
</evidence>
<reference evidence="2" key="2">
    <citation type="journal article" date="2021" name="PeerJ">
        <title>Extensive microbial diversity within the chicken gut microbiome revealed by metagenomics and culture.</title>
        <authorList>
            <person name="Gilroy R."/>
            <person name="Ravi A."/>
            <person name="Getino M."/>
            <person name="Pursley I."/>
            <person name="Horton D.L."/>
            <person name="Alikhan N.F."/>
            <person name="Baker D."/>
            <person name="Gharbi K."/>
            <person name="Hall N."/>
            <person name="Watson M."/>
            <person name="Adriaenssens E.M."/>
            <person name="Foster-Nyarko E."/>
            <person name="Jarju S."/>
            <person name="Secka A."/>
            <person name="Antonio M."/>
            <person name="Oren A."/>
            <person name="Chaudhuri R.R."/>
            <person name="La Ragione R."/>
            <person name="Hildebrand F."/>
            <person name="Pallen M.J."/>
        </authorList>
    </citation>
    <scope>NUCLEOTIDE SEQUENCE</scope>
    <source>
        <strain evidence="2">B3-2255</strain>
    </source>
</reference>
<dbReference type="Proteomes" id="UP000823772">
    <property type="component" value="Unassembled WGS sequence"/>
</dbReference>
<comment type="caution">
    <text evidence="2">The sequence shown here is derived from an EMBL/GenBank/DDBJ whole genome shotgun (WGS) entry which is preliminary data.</text>
</comment>
<protein>
    <recommendedName>
        <fullName evidence="4">Lipoprotein</fullName>
    </recommendedName>
</protein>
<keyword evidence="1" id="KW-0732">Signal</keyword>
<reference evidence="2" key="1">
    <citation type="submission" date="2020-10" db="EMBL/GenBank/DDBJ databases">
        <authorList>
            <person name="Gilroy R."/>
        </authorList>
    </citation>
    <scope>NUCLEOTIDE SEQUENCE</scope>
    <source>
        <strain evidence="2">B3-2255</strain>
    </source>
</reference>
<feature type="signal peptide" evidence="1">
    <location>
        <begin position="1"/>
        <end position="19"/>
    </location>
</feature>
<accession>A0A9D9NQU1</accession>
<evidence type="ECO:0000256" key="1">
    <source>
        <dbReference type="SAM" id="SignalP"/>
    </source>
</evidence>
<organism evidence="2 3">
    <name type="scientific">Candidatus Merdivivens faecigallinarum</name>
    <dbReference type="NCBI Taxonomy" id="2840871"/>
    <lineage>
        <taxon>Bacteria</taxon>
        <taxon>Pseudomonadati</taxon>
        <taxon>Bacteroidota</taxon>
        <taxon>Bacteroidia</taxon>
        <taxon>Bacteroidales</taxon>
        <taxon>Muribaculaceae</taxon>
        <taxon>Muribaculaceae incertae sedis</taxon>
        <taxon>Candidatus Merdivivens</taxon>
    </lineage>
</organism>
<proteinExistence type="predicted"/>
<evidence type="ECO:0000313" key="2">
    <source>
        <dbReference type="EMBL" id="MBO8482417.1"/>
    </source>
</evidence>
<name>A0A9D9NQU1_9BACT</name>